<dbReference type="Proteomes" id="UP000032545">
    <property type="component" value="Unassembled WGS sequence"/>
</dbReference>
<protein>
    <submittedName>
        <fullName evidence="2">Uncharacterized protein</fullName>
    </submittedName>
</protein>
<gene>
    <name evidence="2" type="ORF">FF36_02627</name>
</gene>
<evidence type="ECO:0000256" key="1">
    <source>
        <dbReference type="SAM" id="MobiDB-lite"/>
    </source>
</evidence>
<sequence length="54" mass="5795">MIHLGDANDALDRAARTDTTGLSPERHARFLVGMAHAHAHAHAQRRARGDALAS</sequence>
<accession>A0A0D8BG34</accession>
<name>A0A0D8BG34_9ACTN</name>
<keyword evidence="3" id="KW-1185">Reference proteome</keyword>
<dbReference type="AlphaFoldDB" id="A0A0D8BG34"/>
<reference evidence="3" key="1">
    <citation type="submission" date="2015-02" db="EMBL/GenBank/DDBJ databases">
        <title>Draft Genome of Frankia sp. CpI1-S.</title>
        <authorList>
            <person name="Oshone R.T."/>
            <person name="Ngom M."/>
            <person name="Ghodhbane-Gtari F."/>
            <person name="Gtari M."/>
            <person name="Morris K."/>
            <person name="Thomas K."/>
            <person name="Sen A."/>
            <person name="Tisa L.S."/>
        </authorList>
    </citation>
    <scope>NUCLEOTIDE SEQUENCE [LARGE SCALE GENOMIC DNA]</scope>
    <source>
        <strain evidence="3">CpI1-S</strain>
    </source>
</reference>
<evidence type="ECO:0000313" key="3">
    <source>
        <dbReference type="Proteomes" id="UP000032545"/>
    </source>
</evidence>
<feature type="region of interest" description="Disordered" evidence="1">
    <location>
        <begin position="1"/>
        <end position="23"/>
    </location>
</feature>
<organism evidence="2 3">
    <name type="scientific">Frankia torreyi</name>
    <dbReference type="NCBI Taxonomy" id="1856"/>
    <lineage>
        <taxon>Bacteria</taxon>
        <taxon>Bacillati</taxon>
        <taxon>Actinomycetota</taxon>
        <taxon>Actinomycetes</taxon>
        <taxon>Frankiales</taxon>
        <taxon>Frankiaceae</taxon>
        <taxon>Frankia</taxon>
    </lineage>
</organism>
<dbReference type="OrthoDB" id="3504495at2"/>
<dbReference type="EMBL" id="JYFN01000017">
    <property type="protein sequence ID" value="KJE23025.1"/>
    <property type="molecule type" value="Genomic_DNA"/>
</dbReference>
<comment type="caution">
    <text evidence="2">The sequence shown here is derived from an EMBL/GenBank/DDBJ whole genome shotgun (WGS) entry which is preliminary data.</text>
</comment>
<reference evidence="2 3" key="2">
    <citation type="journal article" date="2016" name="Genome Announc.">
        <title>Permanent Draft Genome Sequences for Two Variants of Frankia sp. Strain CpI1, the First Frankia Strain Isolated from Root Nodules of Comptonia peregrina.</title>
        <authorList>
            <person name="Oshone R."/>
            <person name="Hurst S.G.IV."/>
            <person name="Abebe-Akele F."/>
            <person name="Simpson S."/>
            <person name="Morris K."/>
            <person name="Thomas W.K."/>
            <person name="Tisa L.S."/>
        </authorList>
    </citation>
    <scope>NUCLEOTIDE SEQUENCE [LARGE SCALE GENOMIC DNA]</scope>
    <source>
        <strain evidence="3">CpI1-S</strain>
    </source>
</reference>
<dbReference type="PATRIC" id="fig|1502723.3.peg.1744"/>
<dbReference type="RefSeq" id="WP_157866948.1">
    <property type="nucleotide sequence ID" value="NZ_JYFN01000017.1"/>
</dbReference>
<proteinExistence type="predicted"/>
<evidence type="ECO:0000313" key="2">
    <source>
        <dbReference type="EMBL" id="KJE23025.1"/>
    </source>
</evidence>